<dbReference type="RefSeq" id="WP_130482856.1">
    <property type="nucleotide sequence ID" value="NZ_SGWV01000010.1"/>
</dbReference>
<sequence length="212" mass="22701">MNPFDLASTLIATRRNTSPKRLHEPGPDAAQLQRLLSLAADAPDHAELTPWRFVIVPTAQRHRLGEAYAQALLARDPQALTHQIDDAREKALRAPLLLLAIVRLGPIERDGAVREIPAAERLVSLGAAIQNLLLGAHAMGYGSGLTSGQAMDAAPLRRLFGLQDDEQAVCCINLGTARTARPRARPRPLPESFVSVLGEAGASAWAPVDTAP</sequence>
<evidence type="ECO:0000256" key="8">
    <source>
        <dbReference type="PIRSR" id="PIRSR000232-1"/>
    </source>
</evidence>
<proteinExistence type="inferred from homology"/>
<dbReference type="GO" id="GO:0016491">
    <property type="term" value="F:oxidoreductase activity"/>
    <property type="evidence" value="ECO:0007669"/>
    <property type="project" value="UniProtKB-UniRule"/>
</dbReference>
<comment type="similarity">
    <text evidence="1 7">Belongs to the nitroreductase family.</text>
</comment>
<dbReference type="InterPro" id="IPR000415">
    <property type="entry name" value="Nitroreductase-like"/>
</dbReference>
<keyword evidence="6 7" id="KW-0520">NAD</keyword>
<evidence type="ECO:0000256" key="1">
    <source>
        <dbReference type="ARBA" id="ARBA00007118"/>
    </source>
</evidence>
<evidence type="ECO:0000256" key="2">
    <source>
        <dbReference type="ARBA" id="ARBA00022630"/>
    </source>
</evidence>
<dbReference type="InterPro" id="IPR026021">
    <property type="entry name" value="YdjA-like"/>
</dbReference>
<reference evidence="10 11" key="1">
    <citation type="submission" date="2019-02" db="EMBL/GenBank/DDBJ databases">
        <title>Genomic Encyclopedia of Type Strains, Phase IV (KMG-IV): sequencing the most valuable type-strain genomes for metagenomic binning, comparative biology and taxonomic classification.</title>
        <authorList>
            <person name="Goeker M."/>
        </authorList>
    </citation>
    <scope>NUCLEOTIDE SEQUENCE [LARGE SCALE GENOMIC DNA]</scope>
    <source>
        <strain evidence="10 11">DSM 10617</strain>
    </source>
</reference>
<evidence type="ECO:0000313" key="10">
    <source>
        <dbReference type="EMBL" id="RZS53416.1"/>
    </source>
</evidence>
<dbReference type="EMBL" id="SGWV01000010">
    <property type="protein sequence ID" value="RZS53416.1"/>
    <property type="molecule type" value="Genomic_DNA"/>
</dbReference>
<dbReference type="InterPro" id="IPR029479">
    <property type="entry name" value="Nitroreductase"/>
</dbReference>
<evidence type="ECO:0000256" key="6">
    <source>
        <dbReference type="ARBA" id="ARBA00023027"/>
    </source>
</evidence>
<feature type="binding site" evidence="8">
    <location>
        <position position="45"/>
    </location>
    <ligand>
        <name>FMN</name>
        <dbReference type="ChEBI" id="CHEBI:58210"/>
        <note>ligand shared between dimeric partners</note>
    </ligand>
</feature>
<comment type="caution">
    <text evidence="10">The sequence shown here is derived from an EMBL/GenBank/DDBJ whole genome shotgun (WGS) entry which is preliminary data.</text>
</comment>
<feature type="binding site" description="in other chain" evidence="8">
    <location>
        <begin position="145"/>
        <end position="147"/>
    </location>
    <ligand>
        <name>FMN</name>
        <dbReference type="ChEBI" id="CHEBI:58210"/>
        <note>ligand shared between dimeric partners</note>
    </ligand>
</feature>
<dbReference type="PIRSF" id="PIRSF000232">
    <property type="entry name" value="YdjA"/>
    <property type="match status" value="1"/>
</dbReference>
<evidence type="ECO:0000256" key="7">
    <source>
        <dbReference type="PIRNR" id="PIRNR000232"/>
    </source>
</evidence>
<dbReference type="EC" id="1.-.-.-" evidence="7"/>
<keyword evidence="2 7" id="KW-0285">Flavoprotein</keyword>
<dbReference type="AlphaFoldDB" id="A0A4Q7LG00"/>
<evidence type="ECO:0000256" key="5">
    <source>
        <dbReference type="ARBA" id="ARBA00023002"/>
    </source>
</evidence>
<name>A0A4Q7LG00_9BURK</name>
<dbReference type="SUPFAM" id="SSF55469">
    <property type="entry name" value="FMN-dependent nitroreductase-like"/>
    <property type="match status" value="1"/>
</dbReference>
<dbReference type="PANTHER" id="PTHR43821:SF1">
    <property type="entry name" value="NAD(P)H NITROREDUCTASE YDJA-RELATED"/>
    <property type="match status" value="1"/>
</dbReference>
<dbReference type="Gene3D" id="3.40.109.10">
    <property type="entry name" value="NADH Oxidase"/>
    <property type="match status" value="1"/>
</dbReference>
<keyword evidence="3 7" id="KW-0288">FMN</keyword>
<evidence type="ECO:0000259" key="9">
    <source>
        <dbReference type="Pfam" id="PF00881"/>
    </source>
</evidence>
<protein>
    <recommendedName>
        <fullName evidence="7">Putative NAD(P)H nitroreductase</fullName>
        <ecNumber evidence="7">1.-.-.-</ecNumber>
    </recommendedName>
</protein>
<gene>
    <name evidence="10" type="ORF">EV685_3044</name>
</gene>
<keyword evidence="5 7" id="KW-0560">Oxidoreductase</keyword>
<keyword evidence="11" id="KW-1185">Reference proteome</keyword>
<evidence type="ECO:0000313" key="11">
    <source>
        <dbReference type="Proteomes" id="UP000293433"/>
    </source>
</evidence>
<dbReference type="InterPro" id="IPR052530">
    <property type="entry name" value="NAD(P)H_nitroreductase"/>
</dbReference>
<evidence type="ECO:0000256" key="3">
    <source>
        <dbReference type="ARBA" id="ARBA00022643"/>
    </source>
</evidence>
<feature type="domain" description="Nitroreductase" evidence="9">
    <location>
        <begin position="23"/>
        <end position="175"/>
    </location>
</feature>
<keyword evidence="4 7" id="KW-0521">NADP</keyword>
<dbReference type="OrthoDB" id="9804207at2"/>
<dbReference type="Proteomes" id="UP000293433">
    <property type="component" value="Unassembled WGS sequence"/>
</dbReference>
<dbReference type="PANTHER" id="PTHR43821">
    <property type="entry name" value="NAD(P)H NITROREDUCTASE YDJA-RELATED"/>
    <property type="match status" value="1"/>
</dbReference>
<comment type="cofactor">
    <cofactor evidence="8">
        <name>FMN</name>
        <dbReference type="ChEBI" id="CHEBI:58210"/>
    </cofactor>
    <text evidence="8">Binds 1 FMN per subunit.</text>
</comment>
<organism evidence="10 11">
    <name type="scientific">Sphaerotilus mobilis</name>
    <dbReference type="NCBI Taxonomy" id="47994"/>
    <lineage>
        <taxon>Bacteria</taxon>
        <taxon>Pseudomonadati</taxon>
        <taxon>Pseudomonadota</taxon>
        <taxon>Betaproteobacteria</taxon>
        <taxon>Burkholderiales</taxon>
        <taxon>Sphaerotilaceae</taxon>
        <taxon>Sphaerotilus</taxon>
    </lineage>
</organism>
<dbReference type="Pfam" id="PF00881">
    <property type="entry name" value="Nitroreductase"/>
    <property type="match status" value="1"/>
</dbReference>
<accession>A0A4Q7LG00</accession>
<evidence type="ECO:0000256" key="4">
    <source>
        <dbReference type="ARBA" id="ARBA00022857"/>
    </source>
</evidence>